<keyword evidence="7" id="KW-0547">Nucleotide-binding</keyword>
<dbReference type="GO" id="GO:0005737">
    <property type="term" value="C:cytoplasm"/>
    <property type="evidence" value="ECO:0007669"/>
    <property type="project" value="UniProtKB-ARBA"/>
</dbReference>
<keyword evidence="5" id="KW-0808">Transferase</keyword>
<keyword evidence="4" id="KW-0597">Phosphoprotein</keyword>
<dbReference type="GO" id="GO:0000155">
    <property type="term" value="F:phosphorelay sensor kinase activity"/>
    <property type="evidence" value="ECO:0007669"/>
    <property type="project" value="InterPro"/>
</dbReference>
<dbReference type="Pfam" id="PF02702">
    <property type="entry name" value="KdpD"/>
    <property type="match status" value="1"/>
</dbReference>
<dbReference type="Gene3D" id="3.40.50.300">
    <property type="entry name" value="P-loop containing nucleotide triphosphate hydrolases"/>
    <property type="match status" value="1"/>
</dbReference>
<dbReference type="InterPro" id="IPR003018">
    <property type="entry name" value="GAF"/>
</dbReference>
<dbReference type="GO" id="GO:0042802">
    <property type="term" value="F:identical protein binding"/>
    <property type="evidence" value="ECO:0007669"/>
    <property type="project" value="UniProtKB-ARBA"/>
</dbReference>
<comment type="catalytic activity">
    <reaction evidence="1">
        <text>ATP + protein L-histidine = ADP + protein N-phospho-L-histidine.</text>
        <dbReference type="EC" id="2.7.13.3"/>
    </reaction>
</comment>
<evidence type="ECO:0000256" key="11">
    <source>
        <dbReference type="ARBA" id="ARBA00023012"/>
    </source>
</evidence>
<evidence type="ECO:0000313" key="16">
    <source>
        <dbReference type="EMBL" id="TWB40413.1"/>
    </source>
</evidence>
<dbReference type="InterPro" id="IPR025201">
    <property type="entry name" value="KdpD_TM"/>
</dbReference>
<dbReference type="CDD" id="cd00082">
    <property type="entry name" value="HisKA"/>
    <property type="match status" value="1"/>
</dbReference>
<dbReference type="Gene3D" id="3.30.450.40">
    <property type="match status" value="1"/>
</dbReference>
<keyword evidence="6 14" id="KW-0812">Transmembrane</keyword>
<evidence type="ECO:0000256" key="12">
    <source>
        <dbReference type="ARBA" id="ARBA00023136"/>
    </source>
</evidence>
<dbReference type="EC" id="2.7.13.3" evidence="3"/>
<evidence type="ECO:0000256" key="10">
    <source>
        <dbReference type="ARBA" id="ARBA00022989"/>
    </source>
</evidence>
<dbReference type="PANTHER" id="PTHR45569">
    <property type="entry name" value="SENSOR PROTEIN KDPD"/>
    <property type="match status" value="1"/>
</dbReference>
<evidence type="ECO:0000256" key="13">
    <source>
        <dbReference type="ARBA" id="ARBA00057300"/>
    </source>
</evidence>
<dbReference type="Gene3D" id="1.20.120.620">
    <property type="entry name" value="Backbone structure of the membrane domain of e. Coli histidine kinase receptor kdpd"/>
    <property type="match status" value="1"/>
</dbReference>
<dbReference type="EMBL" id="VITR01000009">
    <property type="protein sequence ID" value="TWB40413.1"/>
    <property type="molecule type" value="Genomic_DNA"/>
</dbReference>
<dbReference type="InterPro" id="IPR006016">
    <property type="entry name" value="UspA"/>
</dbReference>
<evidence type="ECO:0000256" key="14">
    <source>
        <dbReference type="SAM" id="Phobius"/>
    </source>
</evidence>
<dbReference type="PANTHER" id="PTHR45569:SF1">
    <property type="entry name" value="SENSOR PROTEIN KDPD"/>
    <property type="match status" value="1"/>
</dbReference>
<dbReference type="InterPro" id="IPR014729">
    <property type="entry name" value="Rossmann-like_a/b/a_fold"/>
</dbReference>
<keyword evidence="11" id="KW-0902">Two-component regulatory system</keyword>
<dbReference type="Pfam" id="PF00512">
    <property type="entry name" value="HisKA"/>
    <property type="match status" value="1"/>
</dbReference>
<feature type="transmembrane region" description="Helical" evidence="14">
    <location>
        <begin position="481"/>
        <end position="499"/>
    </location>
</feature>
<evidence type="ECO:0000256" key="3">
    <source>
        <dbReference type="ARBA" id="ARBA00012438"/>
    </source>
</evidence>
<dbReference type="GO" id="GO:0005886">
    <property type="term" value="C:plasma membrane"/>
    <property type="evidence" value="ECO:0007669"/>
    <property type="project" value="TreeGrafter"/>
</dbReference>
<dbReference type="CDD" id="cd00075">
    <property type="entry name" value="HATPase"/>
    <property type="match status" value="1"/>
</dbReference>
<comment type="caution">
    <text evidence="16">The sequence shown here is derived from an EMBL/GenBank/DDBJ whole genome shotgun (WGS) entry which is preliminary data.</text>
</comment>
<reference evidence="16 17" key="1">
    <citation type="submission" date="2019-06" db="EMBL/GenBank/DDBJ databases">
        <title>Genomic Encyclopedia of Type Strains, Phase IV (KMG-V): Genome sequencing to study the core and pangenomes of soil and plant-associated prokaryotes.</title>
        <authorList>
            <person name="Whitman W."/>
        </authorList>
    </citation>
    <scope>NUCLEOTIDE SEQUENCE [LARGE SCALE GENOMIC DNA]</scope>
    <source>
        <strain evidence="16 17">BR 11622</strain>
    </source>
</reference>
<feature type="domain" description="Histidine kinase" evidence="15">
    <location>
        <begin position="676"/>
        <end position="897"/>
    </location>
</feature>
<dbReference type="InterPro" id="IPR005467">
    <property type="entry name" value="His_kinase_dom"/>
</dbReference>
<proteinExistence type="predicted"/>
<sequence>MTNADYTTRPSPDALLSQAMQERRGKLRIYLGAAPGVGKTYQMLETARQLKAEGVDVVVGVVETHGRRETEAMVAGLEVVPRRVLEYKGRQLDEMDIDALLRRRPRLALVDELAHTNAAGSRHAKRYSDVEELLAAGIDVLTTLNIQHVESLNDVVAQITRIRVRETVPDSVLEMADEIEVIDLPPQDLIKRLNEGKVYIREQAQRALKHYFSPGNLTALRELALRRTAQRVDDQMLSYMQRHAIQGPWAAGDRVLVCVSEDKTAGGLVRYAKRLADRLKTRFTALYVETARTQRLGEAARDRIADTLRLAEQLGGEAITVPGRTIAADLLAYARANNFTHIIIGKSERPRWFEIVHGSVVHELVRKAGTISVHVIAGDAVEADTIPPKMVRTRPESSGLAWQPYGVATLMVALATVAGSLLGNAMDVRNLSLVYIAAVLASAILHGYGPSLFASCLSVLAYNFFFLPPLYTFTIRDPSNVVALVFFTIVAVFTSRLTARVREQATIAANRARITAQMFSFARKLAGIGEMEDLLWATTHQVALLLKVRVVLLMPDDQGTLEVKAGYPPEDQVGEMDLAAARWAYDNAKPAGRGAPTLPGTQRLFLPVRTERGVVAVVGVDTDDPGPILTPDQRRLLDAIMDQAAVAIERVKLVQDIDKARLEGETERLRSAMLTSLSHDLRTPLAAIIGTATTLKTDALASEGEGLEPATRAQLTGDLLVEAERMGRFVRNLLDMTRLEAGLDIRREPTDLVDVVHTATQRAKPVLAGRPLDLDLAPDLPLVRTDYLLLEQVLFNLLDNAAKYSGPEGRVGVSAARRHNHVVIRVTDEGVGIPPDSLERIFDKFYRVEARDHRQAGTGLGLAICRGFMTALGGTIKATNRTDRTGAVFELTLPTDDALDAWVLG</sequence>
<dbReference type="CDD" id="cd01987">
    <property type="entry name" value="USP_KdpD-like"/>
    <property type="match status" value="1"/>
</dbReference>
<evidence type="ECO:0000256" key="2">
    <source>
        <dbReference type="ARBA" id="ARBA00004141"/>
    </source>
</evidence>
<dbReference type="Pfam" id="PF00582">
    <property type="entry name" value="Usp"/>
    <property type="match status" value="1"/>
</dbReference>
<accession>A0A560H279</accession>
<dbReference type="SUPFAM" id="SSF55781">
    <property type="entry name" value="GAF domain-like"/>
    <property type="match status" value="1"/>
</dbReference>
<dbReference type="InterPro" id="IPR036890">
    <property type="entry name" value="HATPase_C_sf"/>
</dbReference>
<dbReference type="InterPro" id="IPR003852">
    <property type="entry name" value="Sig_transdc_His_kinase_KdpD_N"/>
</dbReference>
<dbReference type="InterPro" id="IPR052023">
    <property type="entry name" value="Histidine_kinase_KdpD"/>
</dbReference>
<dbReference type="Proteomes" id="UP000315751">
    <property type="component" value="Unassembled WGS sequence"/>
</dbReference>
<comment type="function">
    <text evidence="13">Member of the two-component regulatory system KdpD/KdpE involved in the regulation of the kdp operon. KdpD may function as a membrane-associated protein kinase that phosphorylates KdpE in response to environmental signals.</text>
</comment>
<dbReference type="Pfam" id="PF02518">
    <property type="entry name" value="HATPase_c"/>
    <property type="match status" value="1"/>
</dbReference>
<protein>
    <recommendedName>
        <fullName evidence="3">histidine kinase</fullName>
        <ecNumber evidence="3">2.7.13.3</ecNumber>
    </recommendedName>
</protein>
<evidence type="ECO:0000313" key="17">
    <source>
        <dbReference type="Proteomes" id="UP000315751"/>
    </source>
</evidence>
<dbReference type="PRINTS" id="PR00344">
    <property type="entry name" value="BCTRLSENSOR"/>
</dbReference>
<evidence type="ECO:0000256" key="6">
    <source>
        <dbReference type="ARBA" id="ARBA00022692"/>
    </source>
</evidence>
<dbReference type="Gene3D" id="1.10.287.130">
    <property type="match status" value="1"/>
</dbReference>
<dbReference type="InterPro" id="IPR027417">
    <property type="entry name" value="P-loop_NTPase"/>
</dbReference>
<dbReference type="SUPFAM" id="SSF55874">
    <property type="entry name" value="ATPase domain of HSP90 chaperone/DNA topoisomerase II/histidine kinase"/>
    <property type="match status" value="1"/>
</dbReference>
<feature type="transmembrane region" description="Helical" evidence="14">
    <location>
        <begin position="434"/>
        <end position="461"/>
    </location>
</feature>
<dbReference type="PROSITE" id="PS50109">
    <property type="entry name" value="HIS_KIN"/>
    <property type="match status" value="1"/>
</dbReference>
<dbReference type="InterPro" id="IPR003661">
    <property type="entry name" value="HisK_dim/P_dom"/>
</dbReference>
<dbReference type="FunFam" id="3.30.565.10:FF:000042">
    <property type="entry name" value="Two-component sensor histidine kinase KdpD"/>
    <property type="match status" value="1"/>
</dbReference>
<dbReference type="SMART" id="SM00387">
    <property type="entry name" value="HATPase_c"/>
    <property type="match status" value="1"/>
</dbReference>
<name>A0A560H279_9PROT</name>
<comment type="subcellular location">
    <subcellularLocation>
        <location evidence="2">Membrane</location>
        <topology evidence="2">Multi-pass membrane protein</topology>
    </subcellularLocation>
</comment>
<dbReference type="SUPFAM" id="SSF52402">
    <property type="entry name" value="Adenine nucleotide alpha hydrolases-like"/>
    <property type="match status" value="1"/>
</dbReference>
<dbReference type="InterPro" id="IPR029016">
    <property type="entry name" value="GAF-like_dom_sf"/>
</dbReference>
<dbReference type="GO" id="GO:0005524">
    <property type="term" value="F:ATP binding"/>
    <property type="evidence" value="ECO:0007669"/>
    <property type="project" value="UniProtKB-KW"/>
</dbReference>
<dbReference type="Gene3D" id="3.30.565.10">
    <property type="entry name" value="Histidine kinase-like ATPase, C-terminal domain"/>
    <property type="match status" value="1"/>
</dbReference>
<dbReference type="Gene3D" id="3.40.50.620">
    <property type="entry name" value="HUPs"/>
    <property type="match status" value="1"/>
</dbReference>
<dbReference type="RefSeq" id="WP_186455840.1">
    <property type="nucleotide sequence ID" value="NZ_VITR01000009.1"/>
</dbReference>
<dbReference type="SMART" id="SM00388">
    <property type="entry name" value="HisKA"/>
    <property type="match status" value="1"/>
</dbReference>
<keyword evidence="8 16" id="KW-0418">Kinase</keyword>
<dbReference type="InterPro" id="IPR003594">
    <property type="entry name" value="HATPase_dom"/>
</dbReference>
<evidence type="ECO:0000256" key="1">
    <source>
        <dbReference type="ARBA" id="ARBA00000085"/>
    </source>
</evidence>
<dbReference type="InterPro" id="IPR038318">
    <property type="entry name" value="KdpD_sf"/>
</dbReference>
<gene>
    <name evidence="16" type="ORF">FBZ90_10916</name>
</gene>
<keyword evidence="9" id="KW-0067">ATP-binding</keyword>
<dbReference type="InterPro" id="IPR036097">
    <property type="entry name" value="HisK_dim/P_sf"/>
</dbReference>
<dbReference type="Pfam" id="PF13492">
    <property type="entry name" value="GAF_3"/>
    <property type="match status" value="1"/>
</dbReference>
<dbReference type="FunFam" id="3.40.50.300:FF:000483">
    <property type="entry name" value="Sensor histidine kinase KdpD"/>
    <property type="match status" value="1"/>
</dbReference>
<evidence type="ECO:0000259" key="15">
    <source>
        <dbReference type="PROSITE" id="PS50109"/>
    </source>
</evidence>
<organism evidence="16 17">
    <name type="scientific">Nitrospirillum amazonense</name>
    <dbReference type="NCBI Taxonomy" id="28077"/>
    <lineage>
        <taxon>Bacteria</taxon>
        <taxon>Pseudomonadati</taxon>
        <taxon>Pseudomonadota</taxon>
        <taxon>Alphaproteobacteria</taxon>
        <taxon>Rhodospirillales</taxon>
        <taxon>Azospirillaceae</taxon>
        <taxon>Nitrospirillum</taxon>
    </lineage>
</organism>
<dbReference type="SUPFAM" id="SSF47384">
    <property type="entry name" value="Homodimeric domain of signal transducing histidine kinase"/>
    <property type="match status" value="1"/>
</dbReference>
<dbReference type="AlphaFoldDB" id="A0A560H279"/>
<keyword evidence="17" id="KW-1185">Reference proteome</keyword>
<feature type="transmembrane region" description="Helical" evidence="14">
    <location>
        <begin position="402"/>
        <end position="422"/>
    </location>
</feature>
<keyword evidence="12 14" id="KW-0472">Membrane</keyword>
<keyword evidence="10 14" id="KW-1133">Transmembrane helix</keyword>
<evidence type="ECO:0000256" key="5">
    <source>
        <dbReference type="ARBA" id="ARBA00022679"/>
    </source>
</evidence>
<evidence type="ECO:0000256" key="9">
    <source>
        <dbReference type="ARBA" id="ARBA00022840"/>
    </source>
</evidence>
<evidence type="ECO:0000256" key="7">
    <source>
        <dbReference type="ARBA" id="ARBA00022741"/>
    </source>
</evidence>
<dbReference type="InterPro" id="IPR004358">
    <property type="entry name" value="Sig_transdc_His_kin-like_C"/>
</dbReference>
<evidence type="ECO:0000256" key="4">
    <source>
        <dbReference type="ARBA" id="ARBA00022553"/>
    </source>
</evidence>
<evidence type="ECO:0000256" key="8">
    <source>
        <dbReference type="ARBA" id="ARBA00022777"/>
    </source>
</evidence>
<dbReference type="Pfam" id="PF13493">
    <property type="entry name" value="DUF4118"/>
    <property type="match status" value="1"/>
</dbReference>